<organism evidence="2 3">
    <name type="scientific">Streptomyces thioluteus</name>
    <dbReference type="NCBI Taxonomy" id="66431"/>
    <lineage>
        <taxon>Bacteria</taxon>
        <taxon>Bacillati</taxon>
        <taxon>Actinomycetota</taxon>
        <taxon>Actinomycetes</taxon>
        <taxon>Kitasatosporales</taxon>
        <taxon>Streptomycetaceae</taxon>
        <taxon>Streptomyces</taxon>
    </lineage>
</organism>
<feature type="compositionally biased region" description="Low complexity" evidence="1">
    <location>
        <begin position="105"/>
        <end position="114"/>
    </location>
</feature>
<name>A0ABN3WSI2_STRTU</name>
<reference evidence="2 3" key="1">
    <citation type="journal article" date="2019" name="Int. J. Syst. Evol. Microbiol.">
        <title>The Global Catalogue of Microorganisms (GCM) 10K type strain sequencing project: providing services to taxonomists for standard genome sequencing and annotation.</title>
        <authorList>
            <consortium name="The Broad Institute Genomics Platform"/>
            <consortium name="The Broad Institute Genome Sequencing Center for Infectious Disease"/>
            <person name="Wu L."/>
            <person name="Ma J."/>
        </authorList>
    </citation>
    <scope>NUCLEOTIDE SEQUENCE [LARGE SCALE GENOMIC DNA]</scope>
    <source>
        <strain evidence="2 3">JCM 4087</strain>
    </source>
</reference>
<dbReference type="Proteomes" id="UP001501102">
    <property type="component" value="Unassembled WGS sequence"/>
</dbReference>
<dbReference type="RefSeq" id="WP_344962533.1">
    <property type="nucleotide sequence ID" value="NZ_BAAAXZ010000079.1"/>
</dbReference>
<keyword evidence="3" id="KW-1185">Reference proteome</keyword>
<accession>A0ABN3WSI2</accession>
<sequence>MSIRALNDRTRSPERFTDTVGILDSWADGVLCVTRRNGETRTDPRRTRWSRGKVVPMTPARRRGPAAGVRELQETASRGWPAPETGRLGGWTLRPPARLHRPRQLGPAAGLIPGLPLPPRWTVSPPGTR</sequence>
<gene>
    <name evidence="2" type="ORF">GCM10020221_20910</name>
</gene>
<protein>
    <submittedName>
        <fullName evidence="2">Uncharacterized protein</fullName>
    </submittedName>
</protein>
<dbReference type="EMBL" id="BAAAXZ010000079">
    <property type="protein sequence ID" value="GAA2924731.1"/>
    <property type="molecule type" value="Genomic_DNA"/>
</dbReference>
<evidence type="ECO:0000313" key="2">
    <source>
        <dbReference type="EMBL" id="GAA2924731.1"/>
    </source>
</evidence>
<proteinExistence type="predicted"/>
<feature type="compositionally biased region" description="Basic and acidic residues" evidence="1">
    <location>
        <begin position="37"/>
        <end position="46"/>
    </location>
</feature>
<evidence type="ECO:0000256" key="1">
    <source>
        <dbReference type="SAM" id="MobiDB-lite"/>
    </source>
</evidence>
<evidence type="ECO:0000313" key="3">
    <source>
        <dbReference type="Proteomes" id="UP001501102"/>
    </source>
</evidence>
<feature type="region of interest" description="Disordered" evidence="1">
    <location>
        <begin position="37"/>
        <end position="129"/>
    </location>
</feature>
<comment type="caution">
    <text evidence="2">The sequence shown here is derived from an EMBL/GenBank/DDBJ whole genome shotgun (WGS) entry which is preliminary data.</text>
</comment>